<gene>
    <name evidence="11" type="ORF">Cvel_2010</name>
</gene>
<dbReference type="GO" id="GO:0005524">
    <property type="term" value="F:ATP binding"/>
    <property type="evidence" value="ECO:0007669"/>
    <property type="project" value="UniProtKB-KW"/>
</dbReference>
<evidence type="ECO:0000313" key="11">
    <source>
        <dbReference type="EMBL" id="CEM53599.1"/>
    </source>
</evidence>
<dbReference type="PANTHER" id="PTHR48041">
    <property type="entry name" value="ABC TRANSPORTER G FAMILY MEMBER 28"/>
    <property type="match status" value="1"/>
</dbReference>
<keyword evidence="3 9" id="KW-0812">Transmembrane</keyword>
<feature type="compositionally biased region" description="Basic and acidic residues" evidence="8">
    <location>
        <begin position="1302"/>
        <end position="1315"/>
    </location>
</feature>
<feature type="region of interest" description="Disordered" evidence="8">
    <location>
        <begin position="1133"/>
        <end position="1165"/>
    </location>
</feature>
<feature type="compositionally biased region" description="Low complexity" evidence="8">
    <location>
        <begin position="1133"/>
        <end position="1152"/>
    </location>
</feature>
<feature type="transmembrane region" description="Helical" evidence="9">
    <location>
        <begin position="557"/>
        <end position="575"/>
    </location>
</feature>
<dbReference type="Pfam" id="PF01061">
    <property type="entry name" value="ABC2_membrane"/>
    <property type="match status" value="1"/>
</dbReference>
<dbReference type="GO" id="GO:0140359">
    <property type="term" value="F:ABC-type transporter activity"/>
    <property type="evidence" value="ECO:0007669"/>
    <property type="project" value="InterPro"/>
</dbReference>
<feature type="region of interest" description="Disordered" evidence="8">
    <location>
        <begin position="1085"/>
        <end position="1107"/>
    </location>
</feature>
<dbReference type="GO" id="GO:0016887">
    <property type="term" value="F:ATP hydrolysis activity"/>
    <property type="evidence" value="ECO:0007669"/>
    <property type="project" value="InterPro"/>
</dbReference>
<feature type="transmembrane region" description="Helical" evidence="9">
    <location>
        <begin position="800"/>
        <end position="820"/>
    </location>
</feature>
<keyword evidence="5" id="KW-0067">ATP-binding</keyword>
<feature type="compositionally biased region" description="Gly residues" evidence="8">
    <location>
        <begin position="880"/>
        <end position="896"/>
    </location>
</feature>
<evidence type="ECO:0000256" key="8">
    <source>
        <dbReference type="SAM" id="MobiDB-lite"/>
    </source>
</evidence>
<dbReference type="InterPro" id="IPR003439">
    <property type="entry name" value="ABC_transporter-like_ATP-bd"/>
</dbReference>
<evidence type="ECO:0000256" key="6">
    <source>
        <dbReference type="ARBA" id="ARBA00022989"/>
    </source>
</evidence>
<dbReference type="SUPFAM" id="SSF52540">
    <property type="entry name" value="P-loop containing nucleoside triphosphate hydrolases"/>
    <property type="match status" value="1"/>
</dbReference>
<protein>
    <recommendedName>
        <fullName evidence="10">ABC transporter domain-containing protein</fullName>
    </recommendedName>
</protein>
<reference evidence="11" key="1">
    <citation type="submission" date="2014-11" db="EMBL/GenBank/DDBJ databases">
        <authorList>
            <person name="Otto D Thomas"/>
            <person name="Naeem Raeece"/>
        </authorList>
    </citation>
    <scope>NUCLEOTIDE SEQUENCE</scope>
</reference>
<evidence type="ECO:0000256" key="7">
    <source>
        <dbReference type="ARBA" id="ARBA00023136"/>
    </source>
</evidence>
<dbReference type="Gene3D" id="3.40.50.300">
    <property type="entry name" value="P-loop containing nucleotide triphosphate hydrolases"/>
    <property type="match status" value="1"/>
</dbReference>
<feature type="domain" description="ABC transporter" evidence="10">
    <location>
        <begin position="18"/>
        <end position="280"/>
    </location>
</feature>
<evidence type="ECO:0000256" key="5">
    <source>
        <dbReference type="ARBA" id="ARBA00022840"/>
    </source>
</evidence>
<dbReference type="PROSITE" id="PS50893">
    <property type="entry name" value="ABC_TRANSPORTER_2"/>
    <property type="match status" value="1"/>
</dbReference>
<dbReference type="Pfam" id="PF00005">
    <property type="entry name" value="ABC_tran"/>
    <property type="match status" value="1"/>
</dbReference>
<organism evidence="11">
    <name type="scientific">Chromera velia CCMP2878</name>
    <dbReference type="NCBI Taxonomy" id="1169474"/>
    <lineage>
        <taxon>Eukaryota</taxon>
        <taxon>Sar</taxon>
        <taxon>Alveolata</taxon>
        <taxon>Colpodellida</taxon>
        <taxon>Chromeraceae</taxon>
        <taxon>Chromera</taxon>
    </lineage>
</organism>
<evidence type="ECO:0000256" key="4">
    <source>
        <dbReference type="ARBA" id="ARBA00022741"/>
    </source>
</evidence>
<feature type="transmembrane region" description="Helical" evidence="9">
    <location>
        <begin position="709"/>
        <end position="732"/>
    </location>
</feature>
<evidence type="ECO:0000256" key="1">
    <source>
        <dbReference type="ARBA" id="ARBA00004141"/>
    </source>
</evidence>
<feature type="compositionally biased region" description="Basic and acidic residues" evidence="8">
    <location>
        <begin position="836"/>
        <end position="845"/>
    </location>
</feature>
<evidence type="ECO:0000256" key="9">
    <source>
        <dbReference type="SAM" id="Phobius"/>
    </source>
</evidence>
<evidence type="ECO:0000259" key="10">
    <source>
        <dbReference type="PROSITE" id="PS50893"/>
    </source>
</evidence>
<feature type="compositionally biased region" description="Basic and acidic residues" evidence="8">
    <location>
        <begin position="1217"/>
        <end position="1228"/>
    </location>
</feature>
<feature type="compositionally biased region" description="Basic residues" evidence="8">
    <location>
        <begin position="452"/>
        <end position="461"/>
    </location>
</feature>
<feature type="region of interest" description="Disordered" evidence="8">
    <location>
        <begin position="1269"/>
        <end position="1315"/>
    </location>
</feature>
<feature type="region of interest" description="Disordered" evidence="8">
    <location>
        <begin position="951"/>
        <end position="1020"/>
    </location>
</feature>
<keyword evidence="7 9" id="KW-0472">Membrane</keyword>
<dbReference type="VEuPathDB" id="CryptoDB:Cvel_2010"/>
<feature type="transmembrane region" description="Helical" evidence="9">
    <location>
        <begin position="669"/>
        <end position="697"/>
    </location>
</feature>
<dbReference type="InterPro" id="IPR003593">
    <property type="entry name" value="AAA+_ATPase"/>
</dbReference>
<proteinExistence type="predicted"/>
<feature type="compositionally biased region" description="Basic and acidic residues" evidence="8">
    <location>
        <begin position="1085"/>
        <end position="1095"/>
    </location>
</feature>
<feature type="transmembrane region" description="Helical" evidence="9">
    <location>
        <begin position="595"/>
        <end position="615"/>
    </location>
</feature>
<dbReference type="SMART" id="SM00382">
    <property type="entry name" value="AAA"/>
    <property type="match status" value="1"/>
</dbReference>
<feature type="compositionally biased region" description="Basic and acidic residues" evidence="8">
    <location>
        <begin position="997"/>
        <end position="1014"/>
    </location>
</feature>
<accession>A0A0G4I999</accession>
<dbReference type="GO" id="GO:0016020">
    <property type="term" value="C:membrane"/>
    <property type="evidence" value="ECO:0007669"/>
    <property type="project" value="UniProtKB-SubCell"/>
</dbReference>
<comment type="subcellular location">
    <subcellularLocation>
        <location evidence="1">Membrane</location>
        <topology evidence="1">Multi-pass membrane protein</topology>
    </subcellularLocation>
</comment>
<dbReference type="EMBL" id="CDMZ01005710">
    <property type="protein sequence ID" value="CEM53599.1"/>
    <property type="molecule type" value="Genomic_DNA"/>
</dbReference>
<feature type="compositionally biased region" description="Low complexity" evidence="8">
    <location>
        <begin position="953"/>
        <end position="966"/>
    </location>
</feature>
<keyword evidence="4" id="KW-0547">Nucleotide-binding</keyword>
<feature type="region of interest" description="Disordered" evidence="8">
    <location>
        <begin position="437"/>
        <end position="489"/>
    </location>
</feature>
<dbReference type="InterPro" id="IPR017871">
    <property type="entry name" value="ABC_transporter-like_CS"/>
</dbReference>
<dbReference type="InterPro" id="IPR050352">
    <property type="entry name" value="ABCG_transporters"/>
</dbReference>
<feature type="compositionally biased region" description="Low complexity" evidence="8">
    <location>
        <begin position="369"/>
        <end position="381"/>
    </location>
</feature>
<dbReference type="PANTHER" id="PTHR48041:SF91">
    <property type="entry name" value="ABC TRANSPORTER G FAMILY MEMBER 28"/>
    <property type="match status" value="1"/>
</dbReference>
<sequence length="1315" mass="142144">MEALGGDGEIPQTAHVRWRIGSFVANTHDNEETTLLSNIRGELFPGQTLAILGPSGAGKTTFLSLLAGRIRTGRMGGEIFVNGVSVLPQRMRALSSFVEQEDHLTGCLTVQQELTFAADLRVPSPVLTGDGGRGQTDTGGIAYLSEKEHRQVEVERVKRELALSHISSRPIGDIFRRGISGGEKRRVSIAKELVAERPLLFLDEPTSGLDSFTALQVCKSICDLTRKRQVTSCLTIHQPSQEVFELFDRVLFLSGGKAAFFGPPEFVVPFFSHLGSQIPSNTNVGDFVLSLIHRDFHTADNVDLLLQKAQGQLRKLQRHPKGGGWSGGGPAWNSILGVEGGEENGERQGKGASKLSLPRPHAPARASTVGGPAPSSVSSSAFRPSEANRRVEGVSGPEAAAGGGVVSDGLLQVPEVPAEEDEGEGEPGDALSASLTAAEVRSNANVSVRSGSHTRRFRRSSTHTEDDQTEGDFQGEETDLGEMEGDDSLTLGRSASVPARLYDLKISLSAADVLALAATSERSRRLLPKRRKFARLWTEQVSIQVRRTSLIFYRDPVALLVRFFLEVLVKTMMAYEWVGTGARRDVESLGDLRGAMMFSFVVSGFVSLMALPQMTEERRTFVAEQRATLYHPSSYLVSTLVVRLPLLALVCLPNALIEYWAWKLDPVFCFFNFAFFSVLHMCVSFVTEALTLSIAFSTESNTLGWALGVYAQALLLLWSGGFIRVVSMPFLFKLLSLLSVHKWALEGSLLTFLPGKCYELEERGEGLCPEIVTGRTVDGETVLNRVFHAGKFPFASSQSAALLAFLCLFILQLSIFSGAIKRLLRGLSELPPKGPHASDKAHREIPPSPAPSSEGSPAVEVQASGVAGALGGMETDGQRRQGGAGGFMGTLRGGVDGQTKREHAGLPSSLRESLDVPLKAFTSLFQCPGMSSQPGIELSEVTSVAAAEDGTTRLASSACSRSPSESSTRRDAERDYRGGPATDFSASKFIEMEEGGYDDRLDERNSRGRERERGNVAFQKSSAVRNPLHFSSSSSLSSSTTALFVSPGRSVSESFSDSVPFSHRQLRHQQRLLQTDDDKICRETAQREKPREMMSRQRGGLTAASSETDGARWKWRWPFAFDIGLACSSAASRFVPPPSSSSSDSPPFTTRPQRVSRRQRDLPCETANATELPSVARVIRCPGRPRGVQVPSSVERKGRRCTGVGREECTGAGGGRECSETAGRREGSSDCVHTQPLPPTRHEASSRPSLSLRDPHWAENGIGGMGGLVKGESGTKTSCPGHLPALGIDLERGGQPGEPSEGLDRGIALEERLLP</sequence>
<keyword evidence="2" id="KW-0813">Transport</keyword>
<feature type="compositionally biased region" description="Basic and acidic residues" evidence="8">
    <location>
        <begin position="967"/>
        <end position="977"/>
    </location>
</feature>
<evidence type="ECO:0000256" key="3">
    <source>
        <dbReference type="ARBA" id="ARBA00022692"/>
    </source>
</evidence>
<dbReference type="InterPro" id="IPR013525">
    <property type="entry name" value="ABC2_TM"/>
</dbReference>
<dbReference type="InterPro" id="IPR027417">
    <property type="entry name" value="P-loop_NTPase"/>
</dbReference>
<evidence type="ECO:0000256" key="2">
    <source>
        <dbReference type="ARBA" id="ARBA00022448"/>
    </source>
</evidence>
<feature type="transmembrane region" description="Helical" evidence="9">
    <location>
        <begin position="635"/>
        <end position="657"/>
    </location>
</feature>
<feature type="compositionally biased region" description="Acidic residues" evidence="8">
    <location>
        <begin position="467"/>
        <end position="487"/>
    </location>
</feature>
<name>A0A0G4I999_9ALVE</name>
<feature type="region of interest" description="Disordered" evidence="8">
    <location>
        <begin position="315"/>
        <end position="409"/>
    </location>
</feature>
<dbReference type="PROSITE" id="PS00211">
    <property type="entry name" value="ABC_TRANSPORTER_1"/>
    <property type="match status" value="1"/>
</dbReference>
<feature type="region of interest" description="Disordered" evidence="8">
    <location>
        <begin position="832"/>
        <end position="910"/>
    </location>
</feature>
<feature type="region of interest" description="Disordered" evidence="8">
    <location>
        <begin position="1210"/>
        <end position="1254"/>
    </location>
</feature>
<keyword evidence="6 9" id="KW-1133">Transmembrane helix</keyword>